<dbReference type="InterPro" id="IPR032710">
    <property type="entry name" value="NTF2-like_dom_sf"/>
</dbReference>
<dbReference type="RefSeq" id="WP_012871265.1">
    <property type="nucleotide sequence ID" value="NC_013523.1"/>
</dbReference>
<dbReference type="InterPro" id="IPR037401">
    <property type="entry name" value="SnoaL-like"/>
</dbReference>
<sequence>MTDEQSAPGTPRDRQLEEANKAIIAGAFEEWAAGTGGPFALLAHDVSWTIVGNSPVSRRYESRQEFMDAVIHPFNARMASPLVPTVPSLYAENDWVIALFDAAGTARDGKPYRNTYSWYLRLRDGRIVEAVAFFDTIAFTDLWNRITP</sequence>
<dbReference type="Gene3D" id="3.10.450.50">
    <property type="match status" value="1"/>
</dbReference>
<accession>D1C1V1</accession>
<reference evidence="3" key="1">
    <citation type="submission" date="2009-11" db="EMBL/GenBank/DDBJ databases">
        <title>The complete chromosome 1 of Sphaerobacter thermophilus DSM 20745.</title>
        <authorList>
            <person name="Lucas S."/>
            <person name="Copeland A."/>
            <person name="Lapidus A."/>
            <person name="Glavina del Rio T."/>
            <person name="Dalin E."/>
            <person name="Tice H."/>
            <person name="Bruce D."/>
            <person name="Goodwin L."/>
            <person name="Pitluck S."/>
            <person name="Kyrpides N."/>
            <person name="Mavromatis K."/>
            <person name="Ivanova N."/>
            <person name="Mikhailova N."/>
            <person name="LaButti K.M."/>
            <person name="Clum A."/>
            <person name="Sun H.I."/>
            <person name="Brettin T."/>
            <person name="Detter J.C."/>
            <person name="Han C."/>
            <person name="Larimer F."/>
            <person name="Land M."/>
            <person name="Hauser L."/>
            <person name="Markowitz V."/>
            <person name="Cheng J.F."/>
            <person name="Hugenholtz P."/>
            <person name="Woyke T."/>
            <person name="Wu D."/>
            <person name="Steenblock K."/>
            <person name="Schneider S."/>
            <person name="Pukall R."/>
            <person name="Goeker M."/>
            <person name="Klenk H.P."/>
            <person name="Eisen J.A."/>
        </authorList>
    </citation>
    <scope>NUCLEOTIDE SEQUENCE [LARGE SCALE GENOMIC DNA]</scope>
    <source>
        <strain evidence="3">ATCC 49802 / DSM 20745 / S 6022</strain>
    </source>
</reference>
<dbReference type="Pfam" id="PF12680">
    <property type="entry name" value="SnoaL_2"/>
    <property type="match status" value="1"/>
</dbReference>
<keyword evidence="3" id="KW-1185">Reference proteome</keyword>
<dbReference type="SUPFAM" id="SSF54427">
    <property type="entry name" value="NTF2-like"/>
    <property type="match status" value="1"/>
</dbReference>
<reference evidence="2 3" key="2">
    <citation type="journal article" date="2010" name="Stand. Genomic Sci.">
        <title>Complete genome sequence of Desulfohalobium retbaense type strain (HR(100)).</title>
        <authorList>
            <person name="Spring S."/>
            <person name="Nolan M."/>
            <person name="Lapidus A."/>
            <person name="Glavina Del Rio T."/>
            <person name="Copeland A."/>
            <person name="Tice H."/>
            <person name="Cheng J.F."/>
            <person name="Lucas S."/>
            <person name="Land M."/>
            <person name="Chen F."/>
            <person name="Bruce D."/>
            <person name="Goodwin L."/>
            <person name="Pitluck S."/>
            <person name="Ivanova N."/>
            <person name="Mavromatis K."/>
            <person name="Mikhailova N."/>
            <person name="Pati A."/>
            <person name="Chen A."/>
            <person name="Palaniappan K."/>
            <person name="Hauser L."/>
            <person name="Chang Y.J."/>
            <person name="Jeffries C.D."/>
            <person name="Munk C."/>
            <person name="Kiss H."/>
            <person name="Chain P."/>
            <person name="Han C."/>
            <person name="Brettin T."/>
            <person name="Detter J.C."/>
            <person name="Schuler E."/>
            <person name="Goker M."/>
            <person name="Rohde M."/>
            <person name="Bristow J."/>
            <person name="Eisen J.A."/>
            <person name="Markowitz V."/>
            <person name="Hugenholtz P."/>
            <person name="Kyrpides N.C."/>
            <person name="Klenk H.P."/>
        </authorList>
    </citation>
    <scope>NUCLEOTIDE SEQUENCE [LARGE SCALE GENOMIC DNA]</scope>
    <source>
        <strain evidence="3">ATCC 49802 / DSM 20745 / S 6022</strain>
    </source>
</reference>
<dbReference type="EMBL" id="CP001823">
    <property type="protein sequence ID" value="ACZ38218.1"/>
    <property type="molecule type" value="Genomic_DNA"/>
</dbReference>
<evidence type="ECO:0000313" key="3">
    <source>
        <dbReference type="Proteomes" id="UP000002027"/>
    </source>
</evidence>
<dbReference type="OrthoDB" id="1450423at2"/>
<organism evidence="2 3">
    <name type="scientific">Sphaerobacter thermophilus (strain ATCC 49802 / DSM 20745 / KCCM 41009 / NCIMB 13125 / S 6022)</name>
    <dbReference type="NCBI Taxonomy" id="479434"/>
    <lineage>
        <taxon>Bacteria</taxon>
        <taxon>Pseudomonadati</taxon>
        <taxon>Thermomicrobiota</taxon>
        <taxon>Thermomicrobia</taxon>
        <taxon>Sphaerobacterales</taxon>
        <taxon>Sphaerobacterineae</taxon>
        <taxon>Sphaerobacteraceae</taxon>
        <taxon>Sphaerobacter</taxon>
    </lineage>
</organism>
<dbReference type="PANTHER" id="PTHR41252">
    <property type="entry name" value="BLR2505 PROTEIN"/>
    <property type="match status" value="1"/>
</dbReference>
<dbReference type="AlphaFoldDB" id="D1C1V1"/>
<evidence type="ECO:0000259" key="1">
    <source>
        <dbReference type="Pfam" id="PF12680"/>
    </source>
</evidence>
<dbReference type="STRING" id="479434.Sthe_0781"/>
<gene>
    <name evidence="2" type="ordered locus">Sthe_0781</name>
</gene>
<proteinExistence type="predicted"/>
<dbReference type="eggNOG" id="COG3631">
    <property type="taxonomic scope" value="Bacteria"/>
</dbReference>
<feature type="domain" description="SnoaL-like" evidence="1">
    <location>
        <begin position="40"/>
        <end position="129"/>
    </location>
</feature>
<dbReference type="PANTHER" id="PTHR41252:SF1">
    <property type="entry name" value="BLR2505 PROTEIN"/>
    <property type="match status" value="1"/>
</dbReference>
<protein>
    <submittedName>
        <fullName evidence="2">Ketosteroid isomerase-related protein-like protein</fullName>
    </submittedName>
</protein>
<dbReference type="HOGENOM" id="CLU_107220_1_0_0"/>
<keyword evidence="2" id="KW-0413">Isomerase</keyword>
<dbReference type="KEGG" id="sti:Sthe_0781"/>
<evidence type="ECO:0000313" key="2">
    <source>
        <dbReference type="EMBL" id="ACZ38218.1"/>
    </source>
</evidence>
<dbReference type="GO" id="GO:0016853">
    <property type="term" value="F:isomerase activity"/>
    <property type="evidence" value="ECO:0007669"/>
    <property type="project" value="UniProtKB-KW"/>
</dbReference>
<name>D1C1V1_SPHTD</name>
<dbReference type="Proteomes" id="UP000002027">
    <property type="component" value="Chromosome 1"/>
</dbReference>
<dbReference type="InParanoid" id="D1C1V1"/>